<proteinExistence type="predicted"/>
<evidence type="ECO:0000313" key="1">
    <source>
        <dbReference type="EMBL" id="PPQ80574.1"/>
    </source>
</evidence>
<organism evidence="1 2">
    <name type="scientific">Psilocybe cyanescens</name>
    <dbReference type="NCBI Taxonomy" id="93625"/>
    <lineage>
        <taxon>Eukaryota</taxon>
        <taxon>Fungi</taxon>
        <taxon>Dikarya</taxon>
        <taxon>Basidiomycota</taxon>
        <taxon>Agaricomycotina</taxon>
        <taxon>Agaricomycetes</taxon>
        <taxon>Agaricomycetidae</taxon>
        <taxon>Agaricales</taxon>
        <taxon>Agaricineae</taxon>
        <taxon>Strophariaceae</taxon>
        <taxon>Psilocybe</taxon>
    </lineage>
</organism>
<dbReference type="EMBL" id="NHYD01003321">
    <property type="protein sequence ID" value="PPQ80574.1"/>
    <property type="molecule type" value="Genomic_DNA"/>
</dbReference>
<gene>
    <name evidence="1" type="ORF">CVT25_001608</name>
</gene>
<keyword evidence="2" id="KW-1185">Reference proteome</keyword>
<name>A0A409WPY1_PSICY</name>
<comment type="caution">
    <text evidence="1">The sequence shown here is derived from an EMBL/GenBank/DDBJ whole genome shotgun (WGS) entry which is preliminary data.</text>
</comment>
<protein>
    <submittedName>
        <fullName evidence="1">Uncharacterized protein</fullName>
    </submittedName>
</protein>
<sequence>MGCIFCNNSKDVDEVEAHKSCKISDGHPCIPCQQYIELETQILAAQKTIAKMMLRQNELRTEINRYHDPLLRCFPPEILSTIFTSFTEQYGMDHLKETNWQSINRCPPLVLGAVCRDWRRVAWSSPQLWTHIKISLTDADDWNCTEIVQECLRRSGQLPLFIKMTCIPLNAEVGLDPEGVFLGLISVINQHSDQWEDLRLYCSPEIFPFIRGNSYGVPMLRRLALGLPDPWDPSEDIECNLFDITGSVKPQPLYVETYGISFESLDINWSQVTEVHFDTVICLNECIELLRQAPQLVNCAFLNVSDSRRVGYTFSTNNVPFVHHKLQSLVIGGYGGDKLVWFLGFFIFPNLGDLCLDEGCTNLDLDWFTDLITRSSCRLVSLSLVDLQCPYEKLLRLLRKTPFLRKLDLTYCVIIDRHPSEIFRLLADTSTSDASDGSQLESPFLPNVQFLQYYSDCHTWDASFWALIPGALGRWDIHDPQSRRLKEVYINIWEIHEETQRICVDRDVMLRLVEALQSGIKLNLKCNNHDILKPSIAHHQITIQSDRAV</sequence>
<dbReference type="Proteomes" id="UP000283269">
    <property type="component" value="Unassembled WGS sequence"/>
</dbReference>
<accession>A0A409WPY1</accession>
<dbReference type="OrthoDB" id="2269034at2759"/>
<dbReference type="Gene3D" id="1.20.1280.50">
    <property type="match status" value="1"/>
</dbReference>
<reference evidence="1 2" key="1">
    <citation type="journal article" date="2018" name="Evol. Lett.">
        <title>Horizontal gene cluster transfer increased hallucinogenic mushroom diversity.</title>
        <authorList>
            <person name="Reynolds H.T."/>
            <person name="Vijayakumar V."/>
            <person name="Gluck-Thaler E."/>
            <person name="Korotkin H.B."/>
            <person name="Matheny P.B."/>
            <person name="Slot J.C."/>
        </authorList>
    </citation>
    <scope>NUCLEOTIDE SEQUENCE [LARGE SCALE GENOMIC DNA]</scope>
    <source>
        <strain evidence="1 2">2631</strain>
    </source>
</reference>
<dbReference type="SUPFAM" id="SSF52047">
    <property type="entry name" value="RNI-like"/>
    <property type="match status" value="1"/>
</dbReference>
<dbReference type="AlphaFoldDB" id="A0A409WPY1"/>
<dbReference type="InParanoid" id="A0A409WPY1"/>
<evidence type="ECO:0000313" key="2">
    <source>
        <dbReference type="Proteomes" id="UP000283269"/>
    </source>
</evidence>